<accession>A0A511QG92</accession>
<reference evidence="1 2" key="1">
    <citation type="submission" date="2019-07" db="EMBL/GenBank/DDBJ databases">
        <title>Whole genome shotgun sequence of Vibrio sagamiensis NBRC 104589.</title>
        <authorList>
            <person name="Hosoyama A."/>
            <person name="Uohara A."/>
            <person name="Ohji S."/>
            <person name="Ichikawa N."/>
        </authorList>
    </citation>
    <scope>NUCLEOTIDE SEQUENCE [LARGE SCALE GENOMIC DNA]</scope>
    <source>
        <strain evidence="1 2">NBRC 104589</strain>
    </source>
</reference>
<organism evidence="1 2">
    <name type="scientific">Vibrio sagamiensis NBRC 104589</name>
    <dbReference type="NCBI Taxonomy" id="1219064"/>
    <lineage>
        <taxon>Bacteria</taxon>
        <taxon>Pseudomonadati</taxon>
        <taxon>Pseudomonadota</taxon>
        <taxon>Gammaproteobacteria</taxon>
        <taxon>Vibrionales</taxon>
        <taxon>Vibrionaceae</taxon>
        <taxon>Vibrio</taxon>
    </lineage>
</organism>
<dbReference type="AlphaFoldDB" id="A0A511QG92"/>
<evidence type="ECO:0000313" key="1">
    <source>
        <dbReference type="EMBL" id="GEM76325.1"/>
    </source>
</evidence>
<keyword evidence="2" id="KW-1185">Reference proteome</keyword>
<dbReference type="Proteomes" id="UP000321922">
    <property type="component" value="Unassembled WGS sequence"/>
</dbReference>
<sequence length="223" mass="24893">MTDFDAACRSLADGFDFTLDAVQYMSTLATEKDLSDPSDIKEFKDKFSSSEAFRQKITDKAVLNLFLAPFGNSHGDELEKFKNQVTTKLDNDEKLDLKKEFSRLENQLSLSKEALGNTIRSHYLPSAESSLNTLIKANNKLLTKKSSQHSGELQVKLSDISNARLNEPKTYLSLLKGELTSKELPRDKAENLVEQLASTLPELDVSDRVAIKAMLADLLARMS</sequence>
<proteinExistence type="predicted"/>
<dbReference type="EMBL" id="BJXJ01000023">
    <property type="protein sequence ID" value="GEM76325.1"/>
    <property type="molecule type" value="Genomic_DNA"/>
</dbReference>
<comment type="caution">
    <text evidence="1">The sequence shown here is derived from an EMBL/GenBank/DDBJ whole genome shotgun (WGS) entry which is preliminary data.</text>
</comment>
<name>A0A511QG92_9VIBR</name>
<protein>
    <submittedName>
        <fullName evidence="1">Uncharacterized protein</fullName>
    </submittedName>
</protein>
<evidence type="ECO:0000313" key="2">
    <source>
        <dbReference type="Proteomes" id="UP000321922"/>
    </source>
</evidence>
<gene>
    <name evidence="1" type="ORF">VSA01S_24370</name>
</gene>